<proteinExistence type="inferred from homology"/>
<evidence type="ECO:0000313" key="3">
    <source>
        <dbReference type="EMBL" id="MDR5876423.1"/>
    </source>
</evidence>
<dbReference type="RefSeq" id="WP_230447563.1">
    <property type="nucleotide sequence ID" value="NZ_JARWAI010000014.1"/>
</dbReference>
<keyword evidence="1" id="KW-0574">Periplasm</keyword>
<gene>
    <name evidence="3" type="primary">dsbG</name>
    <name evidence="3" type="ORF">QC815_16055</name>
</gene>
<dbReference type="EMBL" id="JARWAI010000014">
    <property type="protein sequence ID" value="MDR5876423.1"/>
    <property type="molecule type" value="Genomic_DNA"/>
</dbReference>
<keyword evidence="4" id="KW-1185">Reference proteome</keyword>
<sequence length="273" mass="29362">MRDCVSPTRLSPARLASRRLTVLGSAVAGLLLAPSALADSLPAPIQALADQGLEIHGEFDAPGGLRGFGASRQGQEVTLYLTPDGEHAITGSLTDKDGDNQLEEAALDKHVRAPLEAQTWQLLEDSHWIQDGERDAPRVIYTFTDPNCPYCQAFWEAARPWVEAGDVQLRHIMVGILAADSPGKAAALLGADDPSAALADHKQGERISASAQPRDIEEQVYANNQLFEGLGLYATPTSAFKRQTDEGVTRLDRVEGMPDDERLEAMMGGPAPE</sequence>
<name>A0ABU1GG27_9GAMM</name>
<dbReference type="InterPro" id="IPR033954">
    <property type="entry name" value="DiS-bond_Isoase_DsbC/G"/>
</dbReference>
<comment type="similarity">
    <text evidence="1">Belongs to the thioredoxin family. DsbC subfamily.</text>
</comment>
<dbReference type="SUPFAM" id="SSF52833">
    <property type="entry name" value="Thioredoxin-like"/>
    <property type="match status" value="1"/>
</dbReference>
<evidence type="ECO:0000259" key="2">
    <source>
        <dbReference type="Pfam" id="PF13098"/>
    </source>
</evidence>
<comment type="caution">
    <text evidence="3">The sequence shown here is derived from an EMBL/GenBank/DDBJ whole genome shotgun (WGS) entry which is preliminary data.</text>
</comment>
<dbReference type="Gene3D" id="3.10.450.70">
    <property type="entry name" value="Disulphide bond isomerase, DsbC/G, N-terminal"/>
    <property type="match status" value="1"/>
</dbReference>
<keyword evidence="1" id="KW-0732">Signal</keyword>
<dbReference type="InterPro" id="IPR009094">
    <property type="entry name" value="DiS-bond_isomerase_DsbC/G_N_sf"/>
</dbReference>
<dbReference type="NCBIfam" id="NF008657">
    <property type="entry name" value="PRK11657.1"/>
    <property type="match status" value="1"/>
</dbReference>
<feature type="chain" id="PRO_5044971137" description="Thiol:disulfide interchange protein" evidence="1">
    <location>
        <begin position="39"/>
        <end position="273"/>
    </location>
</feature>
<dbReference type="PANTHER" id="PTHR35272:SF4">
    <property type="entry name" value="THIOL:DISULFIDE INTERCHANGE PROTEIN DSBG"/>
    <property type="match status" value="1"/>
</dbReference>
<organism evidence="3 4">
    <name type="scientific">Vreelandella gomseomensis</name>
    <dbReference type="NCBI Taxonomy" id="370766"/>
    <lineage>
        <taxon>Bacteria</taxon>
        <taxon>Pseudomonadati</taxon>
        <taxon>Pseudomonadota</taxon>
        <taxon>Gammaproteobacteria</taxon>
        <taxon>Oceanospirillales</taxon>
        <taxon>Halomonadaceae</taxon>
        <taxon>Vreelandella</taxon>
    </lineage>
</organism>
<feature type="signal peptide" evidence="1">
    <location>
        <begin position="1"/>
        <end position="38"/>
    </location>
</feature>
<dbReference type="CDD" id="cd03020">
    <property type="entry name" value="DsbA_DsbC_DsbG"/>
    <property type="match status" value="1"/>
</dbReference>
<evidence type="ECO:0000256" key="1">
    <source>
        <dbReference type="RuleBase" id="RU364038"/>
    </source>
</evidence>
<dbReference type="Proteomes" id="UP001269267">
    <property type="component" value="Unassembled WGS sequence"/>
</dbReference>
<dbReference type="Pfam" id="PF13098">
    <property type="entry name" value="Thioredoxin_2"/>
    <property type="match status" value="1"/>
</dbReference>
<evidence type="ECO:0000313" key="4">
    <source>
        <dbReference type="Proteomes" id="UP001269267"/>
    </source>
</evidence>
<comment type="function">
    <text evidence="1">Required for disulfide bond formation in some periplasmic proteins. Acts by transferring its disulfide bond to other proteins and is reduced in the process.</text>
</comment>
<dbReference type="InterPro" id="IPR036249">
    <property type="entry name" value="Thioredoxin-like_sf"/>
</dbReference>
<feature type="domain" description="Thioredoxin-like fold" evidence="2">
    <location>
        <begin position="137"/>
        <end position="266"/>
    </location>
</feature>
<keyword evidence="1" id="KW-0676">Redox-active center</keyword>
<dbReference type="InterPro" id="IPR012336">
    <property type="entry name" value="Thioredoxin-like_fold"/>
</dbReference>
<protein>
    <recommendedName>
        <fullName evidence="1">Thiol:disulfide interchange protein</fullName>
    </recommendedName>
</protein>
<comment type="subcellular location">
    <subcellularLocation>
        <location evidence="1">Periplasm</location>
    </subcellularLocation>
</comment>
<accession>A0ABU1GG27</accession>
<dbReference type="SUPFAM" id="SSF54423">
    <property type="entry name" value="DsbC/DsbG N-terminal domain-like"/>
    <property type="match status" value="1"/>
</dbReference>
<dbReference type="Gene3D" id="3.40.30.10">
    <property type="entry name" value="Glutaredoxin"/>
    <property type="match status" value="1"/>
</dbReference>
<dbReference type="PANTHER" id="PTHR35272">
    <property type="entry name" value="THIOL:DISULFIDE INTERCHANGE PROTEIN DSBC-RELATED"/>
    <property type="match status" value="1"/>
</dbReference>
<keyword evidence="3" id="KW-0560">Oxidoreductase</keyword>
<dbReference type="InterPro" id="IPR051470">
    <property type="entry name" value="Thiol:disulfide_interchange"/>
</dbReference>
<reference evidence="3 4" key="1">
    <citation type="submission" date="2023-04" db="EMBL/GenBank/DDBJ databases">
        <title>A long-awaited taxogenomic arrangement of the family Halomonadaceae.</title>
        <authorList>
            <person name="De La Haba R."/>
            <person name="Chuvochina M."/>
            <person name="Wittouck S."/>
            <person name="Arahal D.R."/>
            <person name="Sanchez-Porro C."/>
            <person name="Hugenholtz P."/>
            <person name="Ventosa A."/>
        </authorList>
    </citation>
    <scope>NUCLEOTIDE SEQUENCE [LARGE SCALE GENOMIC DNA]</scope>
    <source>
        <strain evidence="3 4">DSM 18042</strain>
    </source>
</reference>
<dbReference type="GO" id="GO:0016491">
    <property type="term" value="F:oxidoreductase activity"/>
    <property type="evidence" value="ECO:0007669"/>
    <property type="project" value="UniProtKB-KW"/>
</dbReference>